<proteinExistence type="predicted"/>
<accession>A0ABP6YPP8</accession>
<organism evidence="2 3">
    <name type="scientific">Streptomyces osmaniensis</name>
    <dbReference type="NCBI Taxonomy" id="593134"/>
    <lineage>
        <taxon>Bacteria</taxon>
        <taxon>Bacillati</taxon>
        <taxon>Actinomycetota</taxon>
        <taxon>Actinomycetes</taxon>
        <taxon>Kitasatosporales</taxon>
        <taxon>Streptomycetaceae</taxon>
        <taxon>Streptomyces</taxon>
    </lineage>
</organism>
<protein>
    <recommendedName>
        <fullName evidence="1">Cysteine-rich CPCC domain-containing protein</fullName>
    </recommendedName>
</protein>
<dbReference type="EMBL" id="BAABCE010000024">
    <property type="protein sequence ID" value="GAA3588081.1"/>
    <property type="molecule type" value="Genomic_DNA"/>
</dbReference>
<sequence>MPRTIWPGAISFGLANSLKPGRSLWITCENGTMRAMTSVDQPPVPPDDAARDLVTCPCCFQRTLEERANFEICPECGWEDDGQDDADAHIVRGGPNGSLSLTQARLDYLEEVTETGDESATRGGEGLWLSEVRRQVPDMAQ</sequence>
<name>A0ABP6YPP8_9ACTN</name>
<comment type="caution">
    <text evidence="2">The sequence shown here is derived from an EMBL/GenBank/DDBJ whole genome shotgun (WGS) entry which is preliminary data.</text>
</comment>
<reference evidence="3" key="1">
    <citation type="journal article" date="2019" name="Int. J. Syst. Evol. Microbiol.">
        <title>The Global Catalogue of Microorganisms (GCM) 10K type strain sequencing project: providing services to taxonomists for standard genome sequencing and annotation.</title>
        <authorList>
            <consortium name="The Broad Institute Genomics Platform"/>
            <consortium name="The Broad Institute Genome Sequencing Center for Infectious Disease"/>
            <person name="Wu L."/>
            <person name="Ma J."/>
        </authorList>
    </citation>
    <scope>NUCLEOTIDE SEQUENCE [LARGE SCALE GENOMIC DNA]</scope>
    <source>
        <strain evidence="3">JCM 17656</strain>
    </source>
</reference>
<dbReference type="Proteomes" id="UP001500707">
    <property type="component" value="Unassembled WGS sequence"/>
</dbReference>
<evidence type="ECO:0000259" key="1">
    <source>
        <dbReference type="Pfam" id="PF14206"/>
    </source>
</evidence>
<dbReference type="RefSeq" id="WP_346186041.1">
    <property type="nucleotide sequence ID" value="NZ_BAABCE010000024.1"/>
</dbReference>
<dbReference type="Pfam" id="PF14206">
    <property type="entry name" value="Cys_rich_CPCC"/>
    <property type="match status" value="1"/>
</dbReference>
<evidence type="ECO:0000313" key="2">
    <source>
        <dbReference type="EMBL" id="GAA3588081.1"/>
    </source>
</evidence>
<gene>
    <name evidence="2" type="ORF">GCM10022295_82050</name>
</gene>
<keyword evidence="3" id="KW-1185">Reference proteome</keyword>
<feature type="domain" description="Cysteine-rich CPCC" evidence="1">
    <location>
        <begin position="55"/>
        <end position="109"/>
    </location>
</feature>
<dbReference type="InterPro" id="IPR025983">
    <property type="entry name" value="Cys_rich_CPCC"/>
</dbReference>
<evidence type="ECO:0000313" key="3">
    <source>
        <dbReference type="Proteomes" id="UP001500707"/>
    </source>
</evidence>